<comment type="similarity">
    <text evidence="9">Belongs to the TrpF family.</text>
</comment>
<dbReference type="InterPro" id="IPR011060">
    <property type="entry name" value="RibuloseP-bd_barrel"/>
</dbReference>
<comment type="catalytic activity">
    <reaction evidence="1 9">
        <text>N-(5-phospho-beta-D-ribosyl)anthranilate = 1-(2-carboxyphenylamino)-1-deoxy-D-ribulose 5-phosphate</text>
        <dbReference type="Rhea" id="RHEA:21540"/>
        <dbReference type="ChEBI" id="CHEBI:18277"/>
        <dbReference type="ChEBI" id="CHEBI:58613"/>
        <dbReference type="EC" id="5.3.1.24"/>
    </reaction>
</comment>
<proteinExistence type="inferred from homology"/>
<dbReference type="EMBL" id="JARVLH010000003">
    <property type="protein sequence ID" value="MEX5285378.1"/>
    <property type="molecule type" value="Genomic_DNA"/>
</dbReference>
<keyword evidence="8 9" id="KW-0413">Isomerase</keyword>
<dbReference type="InterPro" id="IPR013785">
    <property type="entry name" value="Aldolase_TIM"/>
</dbReference>
<evidence type="ECO:0000259" key="10">
    <source>
        <dbReference type="Pfam" id="PF00697"/>
    </source>
</evidence>
<evidence type="ECO:0000256" key="6">
    <source>
        <dbReference type="ARBA" id="ARBA00022822"/>
    </source>
</evidence>
<feature type="domain" description="N-(5'phosphoribosyl) anthranilate isomerase (PRAI)" evidence="10">
    <location>
        <begin position="3"/>
        <end position="196"/>
    </location>
</feature>
<keyword evidence="5 9" id="KW-0028">Amino-acid biosynthesis</keyword>
<evidence type="ECO:0000313" key="11">
    <source>
        <dbReference type="EMBL" id="MEX5285378.1"/>
    </source>
</evidence>
<evidence type="ECO:0000256" key="8">
    <source>
        <dbReference type="ARBA" id="ARBA00023235"/>
    </source>
</evidence>
<evidence type="ECO:0000256" key="2">
    <source>
        <dbReference type="ARBA" id="ARBA00004664"/>
    </source>
</evidence>
<evidence type="ECO:0000313" key="12">
    <source>
        <dbReference type="Proteomes" id="UP001559623"/>
    </source>
</evidence>
<dbReference type="SUPFAM" id="SSF51366">
    <property type="entry name" value="Ribulose-phoshate binding barrel"/>
    <property type="match status" value="1"/>
</dbReference>
<protein>
    <recommendedName>
        <fullName evidence="4 9">N-(5'-phosphoribosyl)anthranilate isomerase</fullName>
        <shortName evidence="9">PRAI</shortName>
        <ecNumber evidence="3 9">5.3.1.24</ecNumber>
    </recommendedName>
</protein>
<evidence type="ECO:0000256" key="9">
    <source>
        <dbReference type="HAMAP-Rule" id="MF_00135"/>
    </source>
</evidence>
<dbReference type="PANTHER" id="PTHR42894:SF1">
    <property type="entry name" value="N-(5'-PHOSPHORIBOSYL)ANTHRANILATE ISOMERASE"/>
    <property type="match status" value="1"/>
</dbReference>
<dbReference type="GO" id="GO:0016853">
    <property type="term" value="F:isomerase activity"/>
    <property type="evidence" value="ECO:0007669"/>
    <property type="project" value="UniProtKB-KW"/>
</dbReference>
<evidence type="ECO:0000256" key="3">
    <source>
        <dbReference type="ARBA" id="ARBA00012572"/>
    </source>
</evidence>
<name>A0ABV3X5B1_9FIRM</name>
<dbReference type="RefSeq" id="WP_368847105.1">
    <property type="nucleotide sequence ID" value="NZ_CP194411.1"/>
</dbReference>
<sequence>MKVKICGLRTEEAVLAAEDAGADFLGFIFYGKSHRHVLPEEVRGLTKHVQRAKKVGVFVDAPLDEVNAAADFCSLDFVQLHGHESTAYARAVHRPVIKAFRWGDDFSAEEANDYPAEIILLDSFSKDAVGGTGQRFRWREAAEETVRLEKPLLVAGGIASGNVREAEEVFRPYGVDVSGSLEIEKRKSVERIREFMAVVQKRRIPE</sequence>
<accession>A0ABV3X5B1</accession>
<evidence type="ECO:0000256" key="1">
    <source>
        <dbReference type="ARBA" id="ARBA00001164"/>
    </source>
</evidence>
<keyword evidence="12" id="KW-1185">Reference proteome</keyword>
<organism evidence="11 12">
    <name type="scientific">Selenomonas sputigena</name>
    <dbReference type="NCBI Taxonomy" id="69823"/>
    <lineage>
        <taxon>Bacteria</taxon>
        <taxon>Bacillati</taxon>
        <taxon>Bacillota</taxon>
        <taxon>Negativicutes</taxon>
        <taxon>Selenomonadales</taxon>
        <taxon>Selenomonadaceae</taxon>
        <taxon>Selenomonas</taxon>
    </lineage>
</organism>
<keyword evidence="6 9" id="KW-0822">Tryptophan biosynthesis</keyword>
<dbReference type="EC" id="5.3.1.24" evidence="3 9"/>
<dbReference type="InterPro" id="IPR001240">
    <property type="entry name" value="PRAI_dom"/>
</dbReference>
<evidence type="ECO:0000256" key="5">
    <source>
        <dbReference type="ARBA" id="ARBA00022605"/>
    </source>
</evidence>
<comment type="caution">
    <text evidence="11">The sequence shown here is derived from an EMBL/GenBank/DDBJ whole genome shotgun (WGS) entry which is preliminary data.</text>
</comment>
<dbReference type="HAMAP" id="MF_00135">
    <property type="entry name" value="PRAI"/>
    <property type="match status" value="1"/>
</dbReference>
<dbReference type="Gene3D" id="3.20.20.70">
    <property type="entry name" value="Aldolase class I"/>
    <property type="match status" value="1"/>
</dbReference>
<dbReference type="InterPro" id="IPR044643">
    <property type="entry name" value="TrpF_fam"/>
</dbReference>
<comment type="pathway">
    <text evidence="2 9">Amino-acid biosynthesis; L-tryptophan biosynthesis; L-tryptophan from chorismate: step 3/5.</text>
</comment>
<evidence type="ECO:0000256" key="4">
    <source>
        <dbReference type="ARBA" id="ARBA00022272"/>
    </source>
</evidence>
<gene>
    <name evidence="9" type="primary">trpF</name>
    <name evidence="11" type="ORF">QCO44_06970</name>
</gene>
<dbReference type="PANTHER" id="PTHR42894">
    <property type="entry name" value="N-(5'-PHOSPHORIBOSYL)ANTHRANILATE ISOMERASE"/>
    <property type="match status" value="1"/>
</dbReference>
<dbReference type="Proteomes" id="UP001559623">
    <property type="component" value="Unassembled WGS sequence"/>
</dbReference>
<reference evidence="11 12" key="1">
    <citation type="submission" date="2023-04" db="EMBL/GenBank/DDBJ databases">
        <title>Genome Sequence of Selenomonas sputigena ATCC 33150.</title>
        <authorList>
            <person name="Miller D.P."/>
            <person name="Anvari S."/>
            <person name="Polson S.W."/>
            <person name="Macdonald M."/>
            <person name="Mcdowell J.V."/>
        </authorList>
    </citation>
    <scope>NUCLEOTIDE SEQUENCE [LARGE SCALE GENOMIC DNA]</scope>
    <source>
        <strain evidence="11 12">ATCC 33150</strain>
    </source>
</reference>
<evidence type="ECO:0000256" key="7">
    <source>
        <dbReference type="ARBA" id="ARBA00023141"/>
    </source>
</evidence>
<keyword evidence="7 9" id="KW-0057">Aromatic amino acid biosynthesis</keyword>
<dbReference type="CDD" id="cd00405">
    <property type="entry name" value="PRAI"/>
    <property type="match status" value="1"/>
</dbReference>
<dbReference type="Pfam" id="PF00697">
    <property type="entry name" value="PRAI"/>
    <property type="match status" value="1"/>
</dbReference>